<dbReference type="PANTHER" id="PTHR44675">
    <property type="entry name" value="PAK1 INTERACTING PROTEIN 1"/>
    <property type="match status" value="1"/>
</dbReference>
<dbReference type="InterPro" id="IPR051959">
    <property type="entry name" value="PAK1-Kinase_Regulator"/>
</dbReference>
<dbReference type="AlphaFoldDB" id="C4WUH0"/>
<accession>C4WUH0</accession>
<organism evidence="1">
    <name type="scientific">Acyrthosiphon pisum</name>
    <name type="common">Pea aphid</name>
    <dbReference type="NCBI Taxonomy" id="7029"/>
    <lineage>
        <taxon>Eukaryota</taxon>
        <taxon>Metazoa</taxon>
        <taxon>Ecdysozoa</taxon>
        <taxon>Arthropoda</taxon>
        <taxon>Hexapoda</taxon>
        <taxon>Insecta</taxon>
        <taxon>Pterygota</taxon>
        <taxon>Neoptera</taxon>
        <taxon>Paraneoptera</taxon>
        <taxon>Hemiptera</taxon>
        <taxon>Sternorrhyncha</taxon>
        <taxon>Aphidomorpha</taxon>
        <taxon>Aphidoidea</taxon>
        <taxon>Aphididae</taxon>
        <taxon>Macrosiphini</taxon>
        <taxon>Acyrthosiphon</taxon>
    </lineage>
</organism>
<dbReference type="EMBL" id="AK341062">
    <property type="protein sequence ID" value="BAH71540.1"/>
    <property type="molecule type" value="mRNA"/>
</dbReference>
<protein>
    <submittedName>
        <fullName evidence="1">ACYPI005511 protein</fullName>
    </submittedName>
</protein>
<dbReference type="InterPro" id="IPR015943">
    <property type="entry name" value="WD40/YVTN_repeat-like_dom_sf"/>
</dbReference>
<name>C4WUH0_ACYPI</name>
<gene>
    <name evidence="1" type="primary">ACYPI005511</name>
</gene>
<dbReference type="Gene3D" id="2.130.10.10">
    <property type="entry name" value="YVTN repeat-like/Quinoprotein amine dehydrogenase"/>
    <property type="match status" value="1"/>
</dbReference>
<dbReference type="OrthoDB" id="308449at2759"/>
<proteinExistence type="evidence at transcript level"/>
<dbReference type="PANTHER" id="PTHR44675:SF1">
    <property type="entry name" value="P21-ACTIVATED PROTEIN KINASE-INTERACTING PROTEIN 1"/>
    <property type="match status" value="1"/>
</dbReference>
<reference evidence="1" key="1">
    <citation type="submission" date="2009-06" db="EMBL/GenBank/DDBJ databases">
        <title>A full-length cDNA resource of the pea aphid, Acyrthosiphon pisum.</title>
        <authorList>
            <person name="Shigenobu S."/>
            <person name="Nakabachi A."/>
            <person name="Richards S."/>
        </authorList>
    </citation>
    <scope>NUCLEOTIDE SEQUENCE</scope>
    <source>
        <strain evidence="1">LSR1</strain>
        <tissue evidence="1">Whole body</tissue>
    </source>
</reference>
<sequence>MSSYYFFDNIIWSPAGQYYGLPLNTKLMIFNVETAGIAITIEDSYKIHGVTFIEEHLVCYGSENGSLHCYNIINKESMWEIKIGDTRVKCLIKIDNRLVTALSDGHVTVWELNGCKKPVESCSLFLDCRITCICNNSLRKFKMVKDESDEEFEVKNDIIVGANIPNKPQIIKRKLPINGVQNKKLKPSIKKKKSIPNNWKVSENV</sequence>
<dbReference type="InterPro" id="IPR036322">
    <property type="entry name" value="WD40_repeat_dom_sf"/>
</dbReference>
<evidence type="ECO:0000313" key="1">
    <source>
        <dbReference type="EMBL" id="BAH71540.1"/>
    </source>
</evidence>
<dbReference type="SUPFAM" id="SSF50978">
    <property type="entry name" value="WD40 repeat-like"/>
    <property type="match status" value="1"/>
</dbReference>